<dbReference type="AlphaFoldDB" id="A0AAD8J3N9"/>
<protein>
    <recommendedName>
        <fullName evidence="4">Replication factor A C-terminal domain-containing protein</fullName>
    </recommendedName>
</protein>
<sequence length="158" mass="18457">MDTWFHHVCTSCYNESKIVGTDCYCNICKRIVPHPDKWFELWVLASDETGQLDIMLENVPARKCLGKSVREIGEMIPKVQFPQILKSIENKEYTIKLLIREENIREKSKLYRAKDIMEGPYMEEYDNLTEETHIKPIQESYGEGSGSTYHLDSMSENN</sequence>
<dbReference type="EMBL" id="JAUIZM010000002">
    <property type="protein sequence ID" value="KAK1397074.1"/>
    <property type="molecule type" value="Genomic_DNA"/>
</dbReference>
<feature type="region of interest" description="Disordered" evidence="1">
    <location>
        <begin position="139"/>
        <end position="158"/>
    </location>
</feature>
<accession>A0AAD8J3N9</accession>
<evidence type="ECO:0000313" key="2">
    <source>
        <dbReference type="EMBL" id="KAK1397074.1"/>
    </source>
</evidence>
<comment type="caution">
    <text evidence="2">The sequence shown here is derived from an EMBL/GenBank/DDBJ whole genome shotgun (WGS) entry which is preliminary data.</text>
</comment>
<organism evidence="2 3">
    <name type="scientific">Heracleum sosnowskyi</name>
    <dbReference type="NCBI Taxonomy" id="360622"/>
    <lineage>
        <taxon>Eukaryota</taxon>
        <taxon>Viridiplantae</taxon>
        <taxon>Streptophyta</taxon>
        <taxon>Embryophyta</taxon>
        <taxon>Tracheophyta</taxon>
        <taxon>Spermatophyta</taxon>
        <taxon>Magnoliopsida</taxon>
        <taxon>eudicotyledons</taxon>
        <taxon>Gunneridae</taxon>
        <taxon>Pentapetalae</taxon>
        <taxon>asterids</taxon>
        <taxon>campanulids</taxon>
        <taxon>Apiales</taxon>
        <taxon>Apiaceae</taxon>
        <taxon>Apioideae</taxon>
        <taxon>apioid superclade</taxon>
        <taxon>Tordylieae</taxon>
        <taxon>Tordyliinae</taxon>
        <taxon>Heracleum</taxon>
    </lineage>
</organism>
<name>A0AAD8J3N9_9APIA</name>
<feature type="compositionally biased region" description="Polar residues" evidence="1">
    <location>
        <begin position="146"/>
        <end position="158"/>
    </location>
</feature>
<dbReference type="Gene3D" id="2.40.50.140">
    <property type="entry name" value="Nucleic acid-binding proteins"/>
    <property type="match status" value="1"/>
</dbReference>
<reference evidence="2" key="2">
    <citation type="submission" date="2023-05" db="EMBL/GenBank/DDBJ databases">
        <authorList>
            <person name="Schelkunov M.I."/>
        </authorList>
    </citation>
    <scope>NUCLEOTIDE SEQUENCE</scope>
    <source>
        <strain evidence="2">Hsosn_3</strain>
        <tissue evidence="2">Leaf</tissue>
    </source>
</reference>
<dbReference type="Proteomes" id="UP001237642">
    <property type="component" value="Unassembled WGS sequence"/>
</dbReference>
<dbReference type="InterPro" id="IPR012340">
    <property type="entry name" value="NA-bd_OB-fold"/>
</dbReference>
<reference evidence="2" key="1">
    <citation type="submission" date="2023-02" db="EMBL/GenBank/DDBJ databases">
        <title>Genome of toxic invasive species Heracleum sosnowskyi carries increased number of genes despite the absence of recent whole-genome duplications.</title>
        <authorList>
            <person name="Schelkunov M."/>
            <person name="Shtratnikova V."/>
            <person name="Makarenko M."/>
            <person name="Klepikova A."/>
            <person name="Omelchenko D."/>
            <person name="Novikova G."/>
            <person name="Obukhova E."/>
            <person name="Bogdanov V."/>
            <person name="Penin A."/>
            <person name="Logacheva M."/>
        </authorList>
    </citation>
    <scope>NUCLEOTIDE SEQUENCE</scope>
    <source>
        <strain evidence="2">Hsosn_3</strain>
        <tissue evidence="2">Leaf</tissue>
    </source>
</reference>
<evidence type="ECO:0008006" key="4">
    <source>
        <dbReference type="Google" id="ProtNLM"/>
    </source>
</evidence>
<evidence type="ECO:0000256" key="1">
    <source>
        <dbReference type="SAM" id="MobiDB-lite"/>
    </source>
</evidence>
<evidence type="ECO:0000313" key="3">
    <source>
        <dbReference type="Proteomes" id="UP001237642"/>
    </source>
</evidence>
<gene>
    <name evidence="2" type="ORF">POM88_006937</name>
</gene>
<keyword evidence="3" id="KW-1185">Reference proteome</keyword>
<dbReference type="SUPFAM" id="SSF50249">
    <property type="entry name" value="Nucleic acid-binding proteins"/>
    <property type="match status" value="1"/>
</dbReference>
<proteinExistence type="predicted"/>